<keyword evidence="9" id="KW-1185">Reference proteome</keyword>
<evidence type="ECO:0000256" key="5">
    <source>
        <dbReference type="SAM" id="MobiDB-lite"/>
    </source>
</evidence>
<keyword evidence="2" id="KW-0964">Secreted</keyword>
<dbReference type="EMBL" id="KZ084159">
    <property type="protein sequence ID" value="OSC97019.1"/>
    <property type="molecule type" value="Genomic_DNA"/>
</dbReference>
<gene>
    <name evidence="8" type="ORF">PYCCODRAFT_1440549</name>
</gene>
<evidence type="ECO:0000259" key="7">
    <source>
        <dbReference type="Pfam" id="PF05730"/>
    </source>
</evidence>
<evidence type="ECO:0000256" key="1">
    <source>
        <dbReference type="ARBA" id="ARBA00004613"/>
    </source>
</evidence>
<feature type="domain" description="CFEM" evidence="7">
    <location>
        <begin position="51"/>
        <end position="113"/>
    </location>
</feature>
<proteinExistence type="predicted"/>
<accession>A0A1Y2I7A0</accession>
<feature type="signal peptide" evidence="6">
    <location>
        <begin position="1"/>
        <end position="19"/>
    </location>
</feature>
<keyword evidence="4" id="KW-1015">Disulfide bond</keyword>
<feature type="compositionally biased region" description="Low complexity" evidence="5">
    <location>
        <begin position="159"/>
        <end position="183"/>
    </location>
</feature>
<comment type="subcellular location">
    <subcellularLocation>
        <location evidence="1">Secreted</location>
    </subcellularLocation>
</comment>
<dbReference type="PROSITE" id="PS51257">
    <property type="entry name" value="PROKAR_LIPOPROTEIN"/>
    <property type="match status" value="1"/>
</dbReference>
<evidence type="ECO:0000256" key="3">
    <source>
        <dbReference type="ARBA" id="ARBA00022729"/>
    </source>
</evidence>
<reference evidence="8 9" key="1">
    <citation type="journal article" date="2015" name="Biotechnol. Biofuels">
        <title>Enhanced degradation of softwood versus hardwood by the white-rot fungus Pycnoporus coccineus.</title>
        <authorList>
            <person name="Couturier M."/>
            <person name="Navarro D."/>
            <person name="Chevret D."/>
            <person name="Henrissat B."/>
            <person name="Piumi F."/>
            <person name="Ruiz-Duenas F.J."/>
            <person name="Martinez A.T."/>
            <person name="Grigoriev I.V."/>
            <person name="Riley R."/>
            <person name="Lipzen A."/>
            <person name="Berrin J.G."/>
            <person name="Master E.R."/>
            <person name="Rosso M.N."/>
        </authorList>
    </citation>
    <scope>NUCLEOTIDE SEQUENCE [LARGE SCALE GENOMIC DNA]</scope>
    <source>
        <strain evidence="8 9">BRFM310</strain>
    </source>
</reference>
<evidence type="ECO:0000256" key="6">
    <source>
        <dbReference type="SAM" id="SignalP"/>
    </source>
</evidence>
<organism evidence="8 9">
    <name type="scientific">Trametes coccinea (strain BRFM310)</name>
    <name type="common">Pycnoporus coccineus</name>
    <dbReference type="NCBI Taxonomy" id="1353009"/>
    <lineage>
        <taxon>Eukaryota</taxon>
        <taxon>Fungi</taxon>
        <taxon>Dikarya</taxon>
        <taxon>Basidiomycota</taxon>
        <taxon>Agaricomycotina</taxon>
        <taxon>Agaricomycetes</taxon>
        <taxon>Polyporales</taxon>
        <taxon>Polyporaceae</taxon>
        <taxon>Trametes</taxon>
    </lineage>
</organism>
<feature type="compositionally biased region" description="Low complexity" evidence="5">
    <location>
        <begin position="218"/>
        <end position="234"/>
    </location>
</feature>
<name>A0A1Y2I7A0_TRAC3</name>
<dbReference type="Proteomes" id="UP000193067">
    <property type="component" value="Unassembled WGS sequence"/>
</dbReference>
<dbReference type="InterPro" id="IPR008427">
    <property type="entry name" value="Extracellular_membr_CFEM_dom"/>
</dbReference>
<dbReference type="Pfam" id="PF05730">
    <property type="entry name" value="CFEM"/>
    <property type="match status" value="1"/>
</dbReference>
<feature type="region of interest" description="Disordered" evidence="5">
    <location>
        <begin position="159"/>
        <end position="203"/>
    </location>
</feature>
<keyword evidence="3 6" id="KW-0732">Signal</keyword>
<dbReference type="AlphaFoldDB" id="A0A1Y2I7A0"/>
<dbReference type="GO" id="GO:0005576">
    <property type="term" value="C:extracellular region"/>
    <property type="evidence" value="ECO:0007669"/>
    <property type="project" value="UniProtKB-SubCell"/>
</dbReference>
<evidence type="ECO:0000313" key="9">
    <source>
        <dbReference type="Proteomes" id="UP000193067"/>
    </source>
</evidence>
<feature type="compositionally biased region" description="Polar residues" evidence="5">
    <location>
        <begin position="194"/>
        <end position="203"/>
    </location>
</feature>
<sequence>MPAGKAALYSLILSGIACAQLVPEKGWGGGTPALQPEAPSGGPLSSPSAGPALSACSMQCFTTAARESNCEDMSDADCACSHFLFSTYATQCIVSACPQDLGSAEEFYTHACASAAGSALSSLFLGPTAPTAPLGGTSAAVPSATQDTTILPVIPTQVSPTSTRALPATSPSTSPLASASETETVTEMKPTPQPSVSDGGSLITSNEGQVVTTFITQSNSSSAPLNPPSNAAPSRGTHRGRELPYAALLPIVFVAVCSLSDCGWGHLPFA</sequence>
<feature type="chain" id="PRO_5012666253" description="CFEM domain-containing protein" evidence="6">
    <location>
        <begin position="20"/>
        <end position="270"/>
    </location>
</feature>
<evidence type="ECO:0000313" key="8">
    <source>
        <dbReference type="EMBL" id="OSC97019.1"/>
    </source>
</evidence>
<feature type="region of interest" description="Disordered" evidence="5">
    <location>
        <begin position="217"/>
        <end position="238"/>
    </location>
</feature>
<protein>
    <recommendedName>
        <fullName evidence="7">CFEM domain-containing protein</fullName>
    </recommendedName>
</protein>
<evidence type="ECO:0000256" key="4">
    <source>
        <dbReference type="ARBA" id="ARBA00023157"/>
    </source>
</evidence>
<evidence type="ECO:0000256" key="2">
    <source>
        <dbReference type="ARBA" id="ARBA00022525"/>
    </source>
</evidence>